<dbReference type="EMBL" id="CP104064">
    <property type="protein sequence ID" value="WAH36242.1"/>
    <property type="molecule type" value="Genomic_DNA"/>
</dbReference>
<dbReference type="Gene3D" id="3.60.15.10">
    <property type="entry name" value="Ribonuclease Z/Hydroxyacylglutathione hydrolase-like"/>
    <property type="match status" value="1"/>
</dbReference>
<name>A0ABY6Z078_9BACL</name>
<accession>A0ABY6Z078</accession>
<keyword evidence="3" id="KW-1185">Reference proteome</keyword>
<reference evidence="2" key="1">
    <citation type="submission" date="2022-08" db="EMBL/GenBank/DDBJ databases">
        <title>Alicyclobacillus dauci DSM2870, complete genome.</title>
        <authorList>
            <person name="Wang Q."/>
            <person name="Cai R."/>
            <person name="Wang Z."/>
        </authorList>
    </citation>
    <scope>NUCLEOTIDE SEQUENCE</scope>
    <source>
        <strain evidence="2">DSM 28700</strain>
    </source>
</reference>
<sequence>MRLTTFGQCIQITFFPGVFPVNCYLVKEDDGATLIDTAFPSSANAIQQAAGSLGLSISRILLTHGHGDHVGALDQLRRALPTAEIMISERDSRLLSGDTSLDAGESQAKIKGDIKTCQTKPTHFLKDGDRIGSLQVISCPGHTPGHVAFLDERDGTLIAGDAFQTHGGIAVSGTLRPLFPFPALATWHKSTALESAKRLRALRPTQLAVGHGRVLNDPLDAIDRAIERGERNLRRSM</sequence>
<evidence type="ECO:0000313" key="2">
    <source>
        <dbReference type="EMBL" id="WAH36242.1"/>
    </source>
</evidence>
<dbReference type="InterPro" id="IPR036866">
    <property type="entry name" value="RibonucZ/Hydroxyglut_hydro"/>
</dbReference>
<gene>
    <name evidence="2" type="ORF">NZD86_18670</name>
</gene>
<protein>
    <submittedName>
        <fullName evidence="2">MBL fold metallo-hydrolase</fullName>
    </submittedName>
</protein>
<evidence type="ECO:0000313" key="3">
    <source>
        <dbReference type="Proteomes" id="UP001164803"/>
    </source>
</evidence>
<evidence type="ECO:0000259" key="1">
    <source>
        <dbReference type="SMART" id="SM00849"/>
    </source>
</evidence>
<dbReference type="PANTHER" id="PTHR42951">
    <property type="entry name" value="METALLO-BETA-LACTAMASE DOMAIN-CONTAINING"/>
    <property type="match status" value="1"/>
</dbReference>
<feature type="domain" description="Metallo-beta-lactamase" evidence="1">
    <location>
        <begin position="20"/>
        <end position="211"/>
    </location>
</feature>
<dbReference type="RefSeq" id="WP_268043565.1">
    <property type="nucleotide sequence ID" value="NZ_CP104064.1"/>
</dbReference>
<dbReference type="InterPro" id="IPR001279">
    <property type="entry name" value="Metallo-B-lactamas"/>
</dbReference>
<dbReference type="InterPro" id="IPR050855">
    <property type="entry name" value="NDM-1-like"/>
</dbReference>
<dbReference type="SMART" id="SM00849">
    <property type="entry name" value="Lactamase_B"/>
    <property type="match status" value="1"/>
</dbReference>
<organism evidence="2 3">
    <name type="scientific">Alicyclobacillus dauci</name>
    <dbReference type="NCBI Taxonomy" id="1475485"/>
    <lineage>
        <taxon>Bacteria</taxon>
        <taxon>Bacillati</taxon>
        <taxon>Bacillota</taxon>
        <taxon>Bacilli</taxon>
        <taxon>Bacillales</taxon>
        <taxon>Alicyclobacillaceae</taxon>
        <taxon>Alicyclobacillus</taxon>
    </lineage>
</organism>
<dbReference type="PANTHER" id="PTHR42951:SF9">
    <property type="entry name" value="METAL-DEPENDENT HYDROLASE"/>
    <property type="match status" value="1"/>
</dbReference>
<proteinExistence type="predicted"/>
<dbReference type="SUPFAM" id="SSF56281">
    <property type="entry name" value="Metallo-hydrolase/oxidoreductase"/>
    <property type="match status" value="1"/>
</dbReference>
<dbReference type="Pfam" id="PF00753">
    <property type="entry name" value="Lactamase_B"/>
    <property type="match status" value="1"/>
</dbReference>
<dbReference type="Proteomes" id="UP001164803">
    <property type="component" value="Chromosome"/>
</dbReference>
<dbReference type="CDD" id="cd07721">
    <property type="entry name" value="yflN-like_MBL-fold"/>
    <property type="match status" value="1"/>
</dbReference>